<dbReference type="EMBL" id="RSCL01000063">
    <property type="protein sequence ID" value="RUS93133.1"/>
    <property type="molecule type" value="Genomic_DNA"/>
</dbReference>
<dbReference type="Gene3D" id="2.40.50.90">
    <property type="match status" value="1"/>
</dbReference>
<dbReference type="AlphaFoldDB" id="A0A433UGX3"/>
<reference evidence="2" key="1">
    <citation type="submission" date="2018-12" db="EMBL/GenBank/DDBJ databases">
        <authorList>
            <person name="Will S."/>
            <person name="Neumann-Schaal M."/>
            <person name="Henke P."/>
        </authorList>
    </citation>
    <scope>NUCLEOTIDE SEQUENCE</scope>
    <source>
        <strain evidence="2">PCC 7102</strain>
    </source>
</reference>
<dbReference type="Proteomes" id="UP000271624">
    <property type="component" value="Unassembled WGS sequence"/>
</dbReference>
<dbReference type="InterPro" id="IPR035437">
    <property type="entry name" value="SNase_OB-fold_sf"/>
</dbReference>
<evidence type="ECO:0000313" key="3">
    <source>
        <dbReference type="Proteomes" id="UP000271624"/>
    </source>
</evidence>
<proteinExistence type="predicted"/>
<comment type="caution">
    <text evidence="2">The sequence shown here is derived from an EMBL/GenBank/DDBJ whole genome shotgun (WGS) entry which is preliminary data.</text>
</comment>
<sequence>MVKEGQAVVYTQYLSACGATQEQYIKAEALAKRKRLGFWNQDNPVMPWDFRRSGRKN</sequence>
<dbReference type="InterPro" id="IPR016071">
    <property type="entry name" value="Staphylococal_nuclease_OB-fold"/>
</dbReference>
<keyword evidence="3" id="KW-1185">Reference proteome</keyword>
<organism evidence="2 3">
    <name type="scientific">Dulcicalothrix desertica PCC 7102</name>
    <dbReference type="NCBI Taxonomy" id="232991"/>
    <lineage>
        <taxon>Bacteria</taxon>
        <taxon>Bacillati</taxon>
        <taxon>Cyanobacteriota</taxon>
        <taxon>Cyanophyceae</taxon>
        <taxon>Nostocales</taxon>
        <taxon>Calotrichaceae</taxon>
        <taxon>Dulcicalothrix</taxon>
    </lineage>
</organism>
<name>A0A433UGX3_9CYAN</name>
<dbReference type="SUPFAM" id="SSF50199">
    <property type="entry name" value="Staphylococcal nuclease"/>
    <property type="match status" value="1"/>
</dbReference>
<accession>A0A433UGX3</accession>
<evidence type="ECO:0000313" key="2">
    <source>
        <dbReference type="EMBL" id="RUS93133.1"/>
    </source>
</evidence>
<evidence type="ECO:0000259" key="1">
    <source>
        <dbReference type="Pfam" id="PF00565"/>
    </source>
</evidence>
<reference evidence="2" key="2">
    <citation type="journal article" date="2019" name="Genome Biol. Evol.">
        <title>Day and night: Metabolic profiles and evolutionary relationships of six axenic non-marine cyanobacteria.</title>
        <authorList>
            <person name="Will S.E."/>
            <person name="Henke P."/>
            <person name="Boedeker C."/>
            <person name="Huang S."/>
            <person name="Brinkmann H."/>
            <person name="Rohde M."/>
            <person name="Jarek M."/>
            <person name="Friedl T."/>
            <person name="Seufert S."/>
            <person name="Schumacher M."/>
            <person name="Overmann J."/>
            <person name="Neumann-Schaal M."/>
            <person name="Petersen J."/>
        </authorList>
    </citation>
    <scope>NUCLEOTIDE SEQUENCE [LARGE SCALE GENOMIC DNA]</scope>
    <source>
        <strain evidence="2">PCC 7102</strain>
    </source>
</reference>
<feature type="domain" description="TNase-like" evidence="1">
    <location>
        <begin position="1"/>
        <end position="41"/>
    </location>
</feature>
<protein>
    <recommendedName>
        <fullName evidence="1">TNase-like domain-containing protein</fullName>
    </recommendedName>
</protein>
<gene>
    <name evidence="2" type="ORF">DSM106972_097270</name>
</gene>
<dbReference type="Pfam" id="PF00565">
    <property type="entry name" value="SNase"/>
    <property type="match status" value="1"/>
</dbReference>